<dbReference type="EMBL" id="NFHS01000002">
    <property type="protein sequence ID" value="OUN56078.1"/>
    <property type="molecule type" value="Genomic_DNA"/>
</dbReference>
<evidence type="ECO:0008006" key="3">
    <source>
        <dbReference type="Google" id="ProtNLM"/>
    </source>
</evidence>
<dbReference type="RefSeq" id="WP_005790018.1">
    <property type="nucleotide sequence ID" value="NZ_NFHS01000002.1"/>
</dbReference>
<proteinExistence type="predicted"/>
<comment type="caution">
    <text evidence="1">The sequence shown here is derived from an EMBL/GenBank/DDBJ whole genome shotgun (WGS) entry which is preliminary data.</text>
</comment>
<evidence type="ECO:0000313" key="1">
    <source>
        <dbReference type="EMBL" id="OUN56078.1"/>
    </source>
</evidence>
<gene>
    <name evidence="1" type="ORF">B5G17_03855</name>
</gene>
<dbReference type="Proteomes" id="UP000196329">
    <property type="component" value="Unassembled WGS sequence"/>
</dbReference>
<evidence type="ECO:0000313" key="2">
    <source>
        <dbReference type="Proteomes" id="UP000196329"/>
    </source>
</evidence>
<organism evidence="1 2">
    <name type="scientific">Bacteroides uniformis</name>
    <dbReference type="NCBI Taxonomy" id="820"/>
    <lineage>
        <taxon>Bacteria</taxon>
        <taxon>Pseudomonadati</taxon>
        <taxon>Bacteroidota</taxon>
        <taxon>Bacteroidia</taxon>
        <taxon>Bacteroidales</taxon>
        <taxon>Bacteroidaceae</taxon>
        <taxon>Bacteroides</taxon>
    </lineage>
</organism>
<dbReference type="AlphaFoldDB" id="A0A1Y3V9N6"/>
<dbReference type="Pfam" id="PF06082">
    <property type="entry name" value="YjbH"/>
    <property type="match status" value="1"/>
</dbReference>
<protein>
    <recommendedName>
        <fullName evidence="3">YjbH domain-containing protein</fullName>
    </recommendedName>
</protein>
<name>A0A1Y3V9N6_BACUN</name>
<reference evidence="2" key="1">
    <citation type="submission" date="2017-04" db="EMBL/GenBank/DDBJ databases">
        <title>Function of individual gut microbiota members based on whole genome sequencing of pure cultures obtained from chicken caecum.</title>
        <authorList>
            <person name="Medvecky M."/>
            <person name="Cejkova D."/>
            <person name="Polansky O."/>
            <person name="Karasova D."/>
            <person name="Kubasova T."/>
            <person name="Cizek A."/>
            <person name="Rychlik I."/>
        </authorList>
    </citation>
    <scope>NUCLEOTIDE SEQUENCE [LARGE SCALE GENOMIC DNA]</scope>
    <source>
        <strain evidence="2">An67</strain>
    </source>
</reference>
<accession>A0A1Y3V9N6</accession>
<dbReference type="InterPro" id="IPR010344">
    <property type="entry name" value="YbjH"/>
</dbReference>
<sequence>MKNEELGMRSFLLTALLSIFLVGIPLTGIAQQYTGMSGLIHVPSADMDESGVARVGAHFLNREFTPDVGFDYEGKYHTISHYLSITPFRWMEIGYTCTLQKGRKILHDGQVVENPKLRFKDRYFSLKLQPLREKKGEWWPSLAIGTNDPYGTDDKTGTGKEGKEPVNGDGKSMYFSNFYLAASKHFDLKGHSLGFHVAYRHWKRDYNSKWNGPVGGITYQPSFQKNLRVIAEYTGDDVNVGFDWILWKHLLIQSSLQNGKYFSGGVCFCINLL</sequence>